<feature type="active site" description="4-aspartylphosphate intermediate" evidence="12">
    <location>
        <position position="143"/>
    </location>
</feature>
<dbReference type="Gene3D" id="3.40.1110.10">
    <property type="entry name" value="Calcium-transporting ATPase, cytoplasmic domain N"/>
    <property type="match status" value="1"/>
</dbReference>
<comment type="caution">
    <text evidence="17">The sequence shown here is derived from an EMBL/GenBank/DDBJ whole genome shotgun (WGS) entry which is preliminary data.</text>
</comment>
<evidence type="ECO:0000256" key="6">
    <source>
        <dbReference type="ARBA" id="ARBA00022840"/>
    </source>
</evidence>
<evidence type="ECO:0000256" key="4">
    <source>
        <dbReference type="ARBA" id="ARBA00022723"/>
    </source>
</evidence>
<feature type="domain" description="P-type ATPase C-terminal" evidence="16">
    <location>
        <begin position="550"/>
        <end position="753"/>
    </location>
</feature>
<evidence type="ECO:0000259" key="16">
    <source>
        <dbReference type="Pfam" id="PF16212"/>
    </source>
</evidence>
<feature type="transmembrane region" description="Helical" evidence="15">
    <location>
        <begin position="585"/>
        <end position="604"/>
    </location>
</feature>
<dbReference type="EMBL" id="JWZT01005339">
    <property type="protein sequence ID" value="KII61336.1"/>
    <property type="molecule type" value="Genomic_DNA"/>
</dbReference>
<dbReference type="PRINTS" id="PR00119">
    <property type="entry name" value="CATATPASE"/>
</dbReference>
<keyword evidence="8 15" id="KW-1278">Translocase</keyword>
<dbReference type="GO" id="GO:0045332">
    <property type="term" value="P:phospholipid translocation"/>
    <property type="evidence" value="ECO:0007669"/>
    <property type="project" value="TreeGrafter"/>
</dbReference>
<dbReference type="GO" id="GO:0005524">
    <property type="term" value="F:ATP binding"/>
    <property type="evidence" value="ECO:0007669"/>
    <property type="project" value="UniProtKB-UniRule"/>
</dbReference>
<dbReference type="InterPro" id="IPR032630">
    <property type="entry name" value="P_typ_ATPase_c"/>
</dbReference>
<feature type="binding site" evidence="13">
    <location>
        <position position="397"/>
    </location>
    <ligand>
        <name>ATP</name>
        <dbReference type="ChEBI" id="CHEBI:30616"/>
    </ligand>
</feature>
<dbReference type="FunFam" id="3.40.50.1000:FF:000014">
    <property type="entry name" value="Phospholipid-transporting ATPase"/>
    <property type="match status" value="1"/>
</dbReference>
<dbReference type="SFLD" id="SFLDS00003">
    <property type="entry name" value="Haloacid_Dehalogenase"/>
    <property type="match status" value="1"/>
</dbReference>
<dbReference type="SFLD" id="SFLDG00002">
    <property type="entry name" value="C1.7:_P-type_atpase_like"/>
    <property type="match status" value="1"/>
</dbReference>
<dbReference type="PROSITE" id="PS00154">
    <property type="entry name" value="ATPASE_E1_E2"/>
    <property type="match status" value="1"/>
</dbReference>
<feature type="binding site" evidence="13">
    <location>
        <position position="220"/>
    </location>
    <ligand>
        <name>ATP</name>
        <dbReference type="ChEBI" id="CHEBI:30616"/>
    </ligand>
</feature>
<evidence type="ECO:0000256" key="11">
    <source>
        <dbReference type="ARBA" id="ARBA00034036"/>
    </source>
</evidence>
<evidence type="ECO:0000313" key="18">
    <source>
        <dbReference type="Proteomes" id="UP000031668"/>
    </source>
</evidence>
<feature type="transmembrane region" description="Helical" evidence="15">
    <location>
        <begin position="727"/>
        <end position="747"/>
    </location>
</feature>
<keyword evidence="18" id="KW-1185">Reference proteome</keyword>
<dbReference type="NCBIfam" id="TIGR01494">
    <property type="entry name" value="ATPase_P-type"/>
    <property type="match status" value="1"/>
</dbReference>
<organism evidence="17 18">
    <name type="scientific">Thelohanellus kitauei</name>
    <name type="common">Myxosporean</name>
    <dbReference type="NCBI Taxonomy" id="669202"/>
    <lineage>
        <taxon>Eukaryota</taxon>
        <taxon>Metazoa</taxon>
        <taxon>Cnidaria</taxon>
        <taxon>Myxozoa</taxon>
        <taxon>Myxosporea</taxon>
        <taxon>Bivalvulida</taxon>
        <taxon>Platysporina</taxon>
        <taxon>Myxobolidae</taxon>
        <taxon>Thelohanellus</taxon>
    </lineage>
</organism>
<comment type="subcellular location">
    <subcellularLocation>
        <location evidence="1 15">Membrane</location>
        <topology evidence="1 15">Multi-pass membrane protein</topology>
    </subcellularLocation>
</comment>
<comment type="catalytic activity">
    <reaction evidence="11 15">
        <text>ATP + H2O + phospholipidSide 1 = ADP + phosphate + phospholipidSide 2.</text>
        <dbReference type="EC" id="7.6.2.1"/>
    </reaction>
</comment>
<accession>A0A0C2MI54</accession>
<dbReference type="NCBIfam" id="TIGR01652">
    <property type="entry name" value="ATPase-Plipid"/>
    <property type="match status" value="1"/>
</dbReference>
<feature type="binding site" evidence="14">
    <location>
        <position position="143"/>
    </location>
    <ligand>
        <name>Mg(2+)</name>
        <dbReference type="ChEBI" id="CHEBI:18420"/>
    </ligand>
</feature>
<proteinExistence type="inferred from homology"/>
<feature type="binding site" evidence="13">
    <location>
        <position position="144"/>
    </location>
    <ligand>
        <name>ATP</name>
        <dbReference type="ChEBI" id="CHEBI:30616"/>
    </ligand>
</feature>
<dbReference type="Proteomes" id="UP000031668">
    <property type="component" value="Unassembled WGS sequence"/>
</dbReference>
<evidence type="ECO:0000256" key="1">
    <source>
        <dbReference type="ARBA" id="ARBA00004141"/>
    </source>
</evidence>
<dbReference type="PANTHER" id="PTHR24092">
    <property type="entry name" value="PROBABLE PHOSPHOLIPID-TRANSPORTING ATPASE"/>
    <property type="match status" value="1"/>
</dbReference>
<feature type="transmembrane region" description="Helical" evidence="15">
    <location>
        <begin position="700"/>
        <end position="720"/>
    </location>
</feature>
<evidence type="ECO:0000256" key="2">
    <source>
        <dbReference type="ARBA" id="ARBA00008109"/>
    </source>
</evidence>
<evidence type="ECO:0000256" key="3">
    <source>
        <dbReference type="ARBA" id="ARBA00022692"/>
    </source>
</evidence>
<feature type="binding site" evidence="13">
    <location>
        <position position="526"/>
    </location>
    <ligand>
        <name>ATP</name>
        <dbReference type="ChEBI" id="CHEBI:30616"/>
    </ligand>
</feature>
<dbReference type="GO" id="GO:0000287">
    <property type="term" value="F:magnesium ion binding"/>
    <property type="evidence" value="ECO:0007669"/>
    <property type="project" value="UniProtKB-UniRule"/>
</dbReference>
<feature type="binding site" evidence="14">
    <location>
        <position position="523"/>
    </location>
    <ligand>
        <name>Mg(2+)</name>
        <dbReference type="ChEBI" id="CHEBI:18420"/>
    </ligand>
</feature>
<dbReference type="OMA" id="EQFATEX"/>
<dbReference type="SUPFAM" id="SSF56784">
    <property type="entry name" value="HAD-like"/>
    <property type="match status" value="1"/>
</dbReference>
<feature type="binding site" evidence="13">
    <location>
        <position position="317"/>
    </location>
    <ligand>
        <name>ATP</name>
        <dbReference type="ChEBI" id="CHEBI:30616"/>
    </ligand>
</feature>
<dbReference type="InterPro" id="IPR006539">
    <property type="entry name" value="P-type_ATPase_IV"/>
</dbReference>
<feature type="binding site" evidence="13">
    <location>
        <position position="261"/>
    </location>
    <ligand>
        <name>ATP</name>
        <dbReference type="ChEBI" id="CHEBI:30616"/>
    </ligand>
</feature>
<dbReference type="Pfam" id="PF16212">
    <property type="entry name" value="PhoLip_ATPase_C"/>
    <property type="match status" value="1"/>
</dbReference>
<comment type="similarity">
    <text evidence="2 15">Belongs to the cation transport ATPase (P-type) (TC 3.A.3) family. Type IV subfamily.</text>
</comment>
<dbReference type="AlphaFoldDB" id="A0A0C2MI54"/>
<feature type="transmembrane region" description="Helical" evidence="15">
    <location>
        <begin position="663"/>
        <end position="685"/>
    </location>
</feature>
<dbReference type="InterPro" id="IPR044492">
    <property type="entry name" value="P_typ_ATPase_HD_dom"/>
</dbReference>
<evidence type="ECO:0000256" key="10">
    <source>
        <dbReference type="ARBA" id="ARBA00023136"/>
    </source>
</evidence>
<feature type="binding site" evidence="13">
    <location>
        <position position="527"/>
    </location>
    <ligand>
        <name>ATP</name>
        <dbReference type="ChEBI" id="CHEBI:30616"/>
    </ligand>
</feature>
<name>A0A0C2MI54_THEKT</name>
<evidence type="ECO:0000256" key="5">
    <source>
        <dbReference type="ARBA" id="ARBA00022741"/>
    </source>
</evidence>
<dbReference type="InterPro" id="IPR018303">
    <property type="entry name" value="ATPase_P-typ_P_site"/>
</dbReference>
<gene>
    <name evidence="17" type="ORF">RF11_12750</name>
</gene>
<keyword evidence="3 15" id="KW-0812">Transmembrane</keyword>
<evidence type="ECO:0000256" key="8">
    <source>
        <dbReference type="ARBA" id="ARBA00022967"/>
    </source>
</evidence>
<feature type="binding site" evidence="13">
    <location>
        <position position="398"/>
    </location>
    <ligand>
        <name>ATP</name>
        <dbReference type="ChEBI" id="CHEBI:30616"/>
    </ligand>
</feature>
<dbReference type="SFLD" id="SFLDF00027">
    <property type="entry name" value="p-type_atpase"/>
    <property type="match status" value="1"/>
</dbReference>
<dbReference type="InterPro" id="IPR023299">
    <property type="entry name" value="ATPase_P-typ_cyto_dom_N"/>
</dbReference>
<dbReference type="Gene3D" id="3.40.50.1000">
    <property type="entry name" value="HAD superfamily/HAD-like"/>
    <property type="match status" value="2"/>
</dbReference>
<evidence type="ECO:0000313" key="17">
    <source>
        <dbReference type="EMBL" id="KII61336.1"/>
    </source>
</evidence>
<comment type="cofactor">
    <cofactor evidence="14">
        <name>Mg(2+)</name>
        <dbReference type="ChEBI" id="CHEBI:18420"/>
    </cofactor>
</comment>
<dbReference type="Pfam" id="PF13246">
    <property type="entry name" value="Cation_ATPase"/>
    <property type="match status" value="1"/>
</dbReference>
<feature type="binding site" evidence="14">
    <location>
        <position position="145"/>
    </location>
    <ligand>
        <name>Mg(2+)</name>
        <dbReference type="ChEBI" id="CHEBI:18420"/>
    </ligand>
</feature>
<keyword evidence="5 13" id="KW-0547">Nucleotide-binding</keyword>
<dbReference type="SUPFAM" id="SSF81665">
    <property type="entry name" value="Calcium ATPase, transmembrane domain M"/>
    <property type="match status" value="1"/>
</dbReference>
<dbReference type="InterPro" id="IPR036412">
    <property type="entry name" value="HAD-like_sf"/>
</dbReference>
<keyword evidence="7 14" id="KW-0460">Magnesium</keyword>
<dbReference type="GO" id="GO:0016887">
    <property type="term" value="F:ATP hydrolysis activity"/>
    <property type="evidence" value="ECO:0007669"/>
    <property type="project" value="InterPro"/>
</dbReference>
<feature type="binding site" evidence="14">
    <location>
        <position position="527"/>
    </location>
    <ligand>
        <name>Mg(2+)</name>
        <dbReference type="ChEBI" id="CHEBI:18420"/>
    </ligand>
</feature>
<sequence length="764" mass="86993">MDYWCGGLYWIPNKNFSKTTIKRSTIDKKINNLVVVLFIFLVLITGISTILHDISYYNTLSHWYLKYDNFTPSTFSAVLTFFILYHNTVPLSLLATLEIVKVIHAYLIGSDPEMYTTNSPVRTVVNTCTIVEDLGKVNYIFSDKTGTLTRNEMVLKELSVGLKHYVLGQSFKTQISRGTIDSQHLETKLFFINLLVCNSVILEKIDDDNEMIYQSSSPDEAAIVTGINSFGFKFIDRNQNGVTIEYLGERQFWETILTLEFTSERKRMSILTKSPDGHYYLLTKGADECLYELLEKTDRVSEATNINLELFSKEGLRTLCIAFRELNVEEVEKVLQNLDNSKNSWEKPQRVFKQDSCDLEKNLKILGCTGIEDRLQDNVCNTISTLREAHVKLWMLTGDKHETAKNIGFSCQLLDDTMQIYTLSSENNSDCLLTLDKILAKQNIPQNTSRMVRNPKRCKNIALVLTGNDLQYVFSKECLNSFLSLAVYCKTVICCRVSASQKKEIVAAVKGKVSDAVTLAIGDGANDCNMIRSAHVGVGIIGKEGLIASNTADFAIDEFQILSRLLFVHGAACYRKVCNCVYFMFYKNIIINILSFFYNFLTLFSGNPITHKIHYSLFNNLYTILHPFCFGILDSVSSTDASKNVPYLYRSIRKSYSFGIKRFANWFLNAILHSCLIFIITYYSLINGTFGVHGIPISESFFETFILSTTILVICIKSVLELRNWNIFTQICNWIGFIGFILTVVFLSKCPFKKTWKYTRADGN</sequence>
<dbReference type="GO" id="GO:0005886">
    <property type="term" value="C:plasma membrane"/>
    <property type="evidence" value="ECO:0007669"/>
    <property type="project" value="TreeGrafter"/>
</dbReference>
<feature type="binding site" evidence="13">
    <location>
        <position position="284"/>
    </location>
    <ligand>
        <name>ATP</name>
        <dbReference type="ChEBI" id="CHEBI:30616"/>
    </ligand>
</feature>
<reference evidence="17 18" key="1">
    <citation type="journal article" date="2014" name="Genome Biol. Evol.">
        <title>The genome of the myxosporean Thelohanellus kitauei shows adaptations to nutrient acquisition within its fish host.</title>
        <authorList>
            <person name="Yang Y."/>
            <person name="Xiong J."/>
            <person name="Zhou Z."/>
            <person name="Huo F."/>
            <person name="Miao W."/>
            <person name="Ran C."/>
            <person name="Liu Y."/>
            <person name="Zhang J."/>
            <person name="Feng J."/>
            <person name="Wang M."/>
            <person name="Wang M."/>
            <person name="Wang L."/>
            <person name="Yao B."/>
        </authorList>
    </citation>
    <scope>NUCLEOTIDE SEQUENCE [LARGE SCALE GENOMIC DNA]</scope>
    <source>
        <strain evidence="17">Wuqing</strain>
    </source>
</reference>
<feature type="binding site" evidence="13">
    <location>
        <position position="502"/>
    </location>
    <ligand>
        <name>ATP</name>
        <dbReference type="ChEBI" id="CHEBI:30616"/>
    </ligand>
</feature>
<keyword evidence="9 15" id="KW-1133">Transmembrane helix</keyword>
<feature type="binding site" evidence="13">
    <location>
        <position position="145"/>
    </location>
    <ligand>
        <name>ATP</name>
        <dbReference type="ChEBI" id="CHEBI:30616"/>
    </ligand>
</feature>
<feature type="binding site" evidence="13">
    <location>
        <position position="399"/>
    </location>
    <ligand>
        <name>ATP</name>
        <dbReference type="ChEBI" id="CHEBI:30616"/>
    </ligand>
</feature>
<evidence type="ECO:0000256" key="9">
    <source>
        <dbReference type="ARBA" id="ARBA00022989"/>
    </source>
</evidence>
<feature type="transmembrane region" description="Helical" evidence="15">
    <location>
        <begin position="74"/>
        <end position="97"/>
    </location>
</feature>
<dbReference type="Gene3D" id="1.20.1110.10">
    <property type="entry name" value="Calcium-transporting ATPase, transmembrane domain"/>
    <property type="match status" value="1"/>
</dbReference>
<dbReference type="EC" id="7.6.2.1" evidence="15"/>
<protein>
    <recommendedName>
        <fullName evidence="15">Phospholipid-transporting ATPase</fullName>
        <ecNumber evidence="15">7.6.2.1</ecNumber>
    </recommendedName>
</protein>
<feature type="binding site" evidence="13">
    <location>
        <position position="496"/>
    </location>
    <ligand>
        <name>ATP</name>
        <dbReference type="ChEBI" id="CHEBI:30616"/>
    </ligand>
</feature>
<dbReference type="SUPFAM" id="SSF81660">
    <property type="entry name" value="Metal cation-transporting ATPase, ATP-binding domain N"/>
    <property type="match status" value="1"/>
</dbReference>
<keyword evidence="10 15" id="KW-0472">Membrane</keyword>
<evidence type="ECO:0000256" key="7">
    <source>
        <dbReference type="ARBA" id="ARBA00022842"/>
    </source>
</evidence>
<feature type="binding site" evidence="13">
    <location>
        <position position="143"/>
    </location>
    <ligand>
        <name>ATP</name>
        <dbReference type="ChEBI" id="CHEBI:30616"/>
    </ligand>
</feature>
<feature type="transmembrane region" description="Helical" evidence="15">
    <location>
        <begin position="33"/>
        <end position="54"/>
    </location>
</feature>
<dbReference type="FunFam" id="3.40.50.1000:FF:000001">
    <property type="entry name" value="Phospholipid-transporting ATPase IC"/>
    <property type="match status" value="1"/>
</dbReference>
<dbReference type="GO" id="GO:0140326">
    <property type="term" value="F:ATPase-coupled intramembrane lipid transporter activity"/>
    <property type="evidence" value="ECO:0007669"/>
    <property type="project" value="UniProtKB-EC"/>
</dbReference>
<evidence type="ECO:0000256" key="12">
    <source>
        <dbReference type="PIRSR" id="PIRSR606539-1"/>
    </source>
</evidence>
<dbReference type="OrthoDB" id="377733at2759"/>
<keyword evidence="4 14" id="KW-0479">Metal-binding</keyword>
<evidence type="ECO:0000256" key="15">
    <source>
        <dbReference type="RuleBase" id="RU362033"/>
    </source>
</evidence>
<keyword evidence="6 13" id="KW-0067">ATP-binding</keyword>
<dbReference type="InterPro" id="IPR001757">
    <property type="entry name" value="P_typ_ATPase"/>
</dbReference>
<evidence type="ECO:0000256" key="14">
    <source>
        <dbReference type="PIRSR" id="PIRSR606539-3"/>
    </source>
</evidence>
<evidence type="ECO:0000256" key="13">
    <source>
        <dbReference type="PIRSR" id="PIRSR606539-2"/>
    </source>
</evidence>
<dbReference type="InterPro" id="IPR023298">
    <property type="entry name" value="ATPase_P-typ_TM_dom_sf"/>
</dbReference>
<dbReference type="InterPro" id="IPR023214">
    <property type="entry name" value="HAD_sf"/>
</dbReference>